<reference evidence="1 2" key="1">
    <citation type="submission" date="2023-04" db="EMBL/GenBank/DDBJ databases">
        <title>Australian commercial rhizobial inoculants.</title>
        <authorList>
            <person name="Kohlmeier M.G."/>
            <person name="O'Hara G.W."/>
            <person name="Colombi E."/>
            <person name="Ramsay J.P."/>
            <person name="Terpolilli J."/>
        </authorList>
    </citation>
    <scope>NUCLEOTIDE SEQUENCE [LARGE SCALE GENOMIC DNA]</scope>
    <source>
        <strain evidence="1 2">CB627</strain>
    </source>
</reference>
<gene>
    <name evidence="1" type="ORF">QA636_34520</name>
</gene>
<organism evidence="1 2">
    <name type="scientific">Bradyrhizobium brasilense</name>
    <dbReference type="NCBI Taxonomy" id="1419277"/>
    <lineage>
        <taxon>Bacteria</taxon>
        <taxon>Pseudomonadati</taxon>
        <taxon>Pseudomonadota</taxon>
        <taxon>Alphaproteobacteria</taxon>
        <taxon>Hyphomicrobiales</taxon>
        <taxon>Nitrobacteraceae</taxon>
        <taxon>Bradyrhizobium</taxon>
    </lineage>
</organism>
<protein>
    <submittedName>
        <fullName evidence="1">Uncharacterized protein</fullName>
    </submittedName>
</protein>
<evidence type="ECO:0000313" key="2">
    <source>
        <dbReference type="Proteomes" id="UP001221546"/>
    </source>
</evidence>
<sequence length="56" mass="6277">MMEQQLRQLDLAAVTAGTVQHQRLDPLIRLEVTSLLKLLLDECSTARAKVTEADNE</sequence>
<dbReference type="RefSeq" id="WP_310885214.1">
    <property type="nucleotide sequence ID" value="NZ_CP121646.1"/>
</dbReference>
<name>A0ABY8JF15_9BRAD</name>
<dbReference type="Proteomes" id="UP001221546">
    <property type="component" value="Chromosome"/>
</dbReference>
<evidence type="ECO:0000313" key="1">
    <source>
        <dbReference type="EMBL" id="WFU62548.1"/>
    </source>
</evidence>
<accession>A0ABY8JF15</accession>
<dbReference type="EMBL" id="CP121646">
    <property type="protein sequence ID" value="WFU62548.1"/>
    <property type="molecule type" value="Genomic_DNA"/>
</dbReference>
<keyword evidence="2" id="KW-1185">Reference proteome</keyword>
<proteinExistence type="predicted"/>